<dbReference type="SUPFAM" id="SSF52540">
    <property type="entry name" value="P-loop containing nucleoside triphosphate hydrolases"/>
    <property type="match status" value="1"/>
</dbReference>
<comment type="similarity">
    <text evidence="1">Belongs to the disease resistance NB-LRR family.</text>
</comment>
<dbReference type="Proteomes" id="UP001567538">
    <property type="component" value="Unassembled WGS sequence"/>
</dbReference>
<name>A0ABD1FU29_SALDI</name>
<evidence type="ECO:0000256" key="5">
    <source>
        <dbReference type="ARBA" id="ARBA00022821"/>
    </source>
</evidence>
<dbReference type="InterPro" id="IPR042197">
    <property type="entry name" value="Apaf_helical"/>
</dbReference>
<keyword evidence="5" id="KW-0611">Plant defense</keyword>
<dbReference type="Pfam" id="PF18052">
    <property type="entry name" value="Rx_N"/>
    <property type="match status" value="1"/>
</dbReference>
<dbReference type="PANTHER" id="PTHR36766:SF70">
    <property type="entry name" value="DISEASE RESISTANCE PROTEIN RGA4"/>
    <property type="match status" value="1"/>
</dbReference>
<dbReference type="SUPFAM" id="SSF52058">
    <property type="entry name" value="L domain-like"/>
    <property type="match status" value="2"/>
</dbReference>
<evidence type="ECO:0000259" key="8">
    <source>
        <dbReference type="Pfam" id="PF00931"/>
    </source>
</evidence>
<dbReference type="Gene3D" id="1.10.8.430">
    <property type="entry name" value="Helical domain of apoptotic protease-activating factors"/>
    <property type="match status" value="1"/>
</dbReference>
<feature type="coiled-coil region" evidence="7">
    <location>
        <begin position="112"/>
        <end position="139"/>
    </location>
</feature>
<protein>
    <submittedName>
        <fullName evidence="12">Disease resistance protein RGA2-like</fullName>
    </submittedName>
</protein>
<keyword evidence="7" id="KW-0175">Coiled coil</keyword>
<evidence type="ECO:0000256" key="4">
    <source>
        <dbReference type="ARBA" id="ARBA00022741"/>
    </source>
</evidence>
<dbReference type="InterPro" id="IPR002182">
    <property type="entry name" value="NB-ARC"/>
</dbReference>
<reference evidence="12 13" key="1">
    <citation type="submission" date="2024-06" db="EMBL/GenBank/DDBJ databases">
        <title>A chromosome level genome sequence of Diviner's sage (Salvia divinorum).</title>
        <authorList>
            <person name="Ford S.A."/>
            <person name="Ro D.-K."/>
            <person name="Ness R.W."/>
            <person name="Phillips M.A."/>
        </authorList>
    </citation>
    <scope>NUCLEOTIDE SEQUENCE [LARGE SCALE GENOMIC DNA]</scope>
    <source>
        <strain evidence="12">SAF-2024a</strain>
        <tissue evidence="12">Leaf</tissue>
    </source>
</reference>
<dbReference type="PRINTS" id="PR00364">
    <property type="entry name" value="DISEASERSIST"/>
</dbReference>
<proteinExistence type="inferred from homology"/>
<evidence type="ECO:0000256" key="2">
    <source>
        <dbReference type="ARBA" id="ARBA00022614"/>
    </source>
</evidence>
<keyword evidence="6" id="KW-0067">ATP-binding</keyword>
<dbReference type="InterPro" id="IPR058922">
    <property type="entry name" value="WHD_DRP"/>
</dbReference>
<evidence type="ECO:0000259" key="9">
    <source>
        <dbReference type="Pfam" id="PF18052"/>
    </source>
</evidence>
<dbReference type="EMBL" id="JBEAFC010000011">
    <property type="protein sequence ID" value="KAL1535339.1"/>
    <property type="molecule type" value="Genomic_DNA"/>
</dbReference>
<sequence length="1218" mass="136608">MAEEAMAAILQVVVQNLIDHSKKEISLVRGLDKEAEKLVGRLGTLHEFLNDAEMRSIPGGAVKSWLKKLEDVAFDADNVLDELNYHLLSKQINPIKQKILSCFSSSNHIARSRSMAIRIQEINENLESINNEATELGLVGRLAVVPTTLVDAAFETDAFTVDPIFIGRDEVVSEIVEILSDSVTSDERLISIHAIVGMGGLGKTTLTRNVFNRQKEENRFESHIWVHVSRTFDPIILFKKILKELTYSDQVEVGSRQDILRKLQEALRDKTCLLILDDVWNQDRPKWDDFINSLLGVTSVKGNAIVVTTRNMEVASTVKSLHTHELKGLSHADCWSIIKAKTFGKEDVPPEFEAIGRKIAARCQGLPLAANVVGGALCYKSEQEWLSIEEKWLSHDEGDHITEILKLSFDNLSPQSLKKCFAYCSIYPKGHRIERRNLIEYWMAEGFLEASNEMESIGDKFINVLLHNSLLQVAERDGYGNVESCVMHDLVHDLACSVLGSSNNTNGTSRVRYMIHDGESRVSKEVAKYLRTLFFKGNIYGNMFADFEHLHVLVLADFDCKKLPGSIRKLIHLRKLDISLTGIFFLPDWIGELHQLQTLYGGYLFILPNTLKYLTSLRHLYISQITTLPAEIGKLTSLQTLEYFKVGTENGCKIEELGSLKGLKGKLKISKLERVHNKEEAEKASLSSKAKLLELCFAWDMYREGETTSDEKVLEGLQPPSDLKKLVIEGFKGKRFPTWTQKMAVIENAAQGSWISLNKLIEVRLSQCSECEEIPMFGQLPNLKSLSLEGLSNVKSINSSLNVETLTVFPALEKLVLHGMPKLEKWPQAEFEGASDVKVFPRLQYLEIEDCKQLTSFPNHSSPGLKHLIIRRTSSCMPLEKLTALTMLCTEGIDDLEHLPDWLFYSNPNLLVLKIEKCPKLTGLPDGLGTLNSLKELIVRECPNLRDGVCSINSLETLVISDCPNLERITDDIGIQQSQGSHTSLRSLEIYECIALSYLPCELVGSSLEKLVLVNLSSLKNLPEVVNCLPKSPPRLTELRISGVSQFTATYSVDVLRKLNIDASMWGSVESVNGIIEACNPHSLTDLELKGMENMPESMQHLNALSHLKLEDFGMEELPEWLGNLSSLVLLQLHDCKKLRRLPTADAMRRLTRLEYLDIEGCLELCVEKQSDAAASQWPSISHITYISVDGNPVDAQPRIIVHHGLQEPVVHRAAAHS</sequence>
<dbReference type="Gene3D" id="3.40.50.300">
    <property type="entry name" value="P-loop containing nucleotide triphosphate hydrolases"/>
    <property type="match status" value="1"/>
</dbReference>
<dbReference type="FunFam" id="1.10.10.10:FF:000322">
    <property type="entry name" value="Probable disease resistance protein At1g63360"/>
    <property type="match status" value="1"/>
</dbReference>
<dbReference type="Pfam" id="PF25019">
    <property type="entry name" value="LRR_R13L1-DRL21"/>
    <property type="match status" value="2"/>
</dbReference>
<evidence type="ECO:0000313" key="13">
    <source>
        <dbReference type="Proteomes" id="UP001567538"/>
    </source>
</evidence>
<dbReference type="Gene3D" id="1.10.10.10">
    <property type="entry name" value="Winged helix-like DNA-binding domain superfamily/Winged helix DNA-binding domain"/>
    <property type="match status" value="1"/>
</dbReference>
<evidence type="ECO:0000256" key="6">
    <source>
        <dbReference type="ARBA" id="ARBA00022840"/>
    </source>
</evidence>
<feature type="domain" description="Disease resistance N-terminal" evidence="9">
    <location>
        <begin position="10"/>
        <end position="100"/>
    </location>
</feature>
<evidence type="ECO:0000313" key="12">
    <source>
        <dbReference type="EMBL" id="KAL1535339.1"/>
    </source>
</evidence>
<dbReference type="InterPro" id="IPR041118">
    <property type="entry name" value="Rx_N"/>
</dbReference>
<evidence type="ECO:0000256" key="3">
    <source>
        <dbReference type="ARBA" id="ARBA00022737"/>
    </source>
</evidence>
<dbReference type="GO" id="GO:0051707">
    <property type="term" value="P:response to other organism"/>
    <property type="evidence" value="ECO:0007669"/>
    <property type="project" value="UniProtKB-ARBA"/>
</dbReference>
<dbReference type="GO" id="GO:0005524">
    <property type="term" value="F:ATP binding"/>
    <property type="evidence" value="ECO:0007669"/>
    <property type="project" value="UniProtKB-KW"/>
</dbReference>
<dbReference type="Pfam" id="PF23559">
    <property type="entry name" value="WHD_DRP"/>
    <property type="match status" value="1"/>
</dbReference>
<dbReference type="GO" id="GO:0006952">
    <property type="term" value="P:defense response"/>
    <property type="evidence" value="ECO:0007669"/>
    <property type="project" value="UniProtKB-KW"/>
</dbReference>
<evidence type="ECO:0000259" key="11">
    <source>
        <dbReference type="Pfam" id="PF25019"/>
    </source>
</evidence>
<evidence type="ECO:0000256" key="1">
    <source>
        <dbReference type="ARBA" id="ARBA00008894"/>
    </source>
</evidence>
<keyword evidence="13" id="KW-1185">Reference proteome</keyword>
<keyword evidence="4" id="KW-0547">Nucleotide-binding</keyword>
<dbReference type="Gene3D" id="1.20.5.4130">
    <property type="match status" value="1"/>
</dbReference>
<dbReference type="InterPro" id="IPR032675">
    <property type="entry name" value="LRR_dom_sf"/>
</dbReference>
<evidence type="ECO:0000259" key="10">
    <source>
        <dbReference type="Pfam" id="PF23559"/>
    </source>
</evidence>
<feature type="domain" description="Disease resistance protein winged helix" evidence="10">
    <location>
        <begin position="426"/>
        <end position="495"/>
    </location>
</feature>
<dbReference type="InterPro" id="IPR027417">
    <property type="entry name" value="P-loop_NTPase"/>
</dbReference>
<accession>A0ABD1FU29</accession>
<gene>
    <name evidence="12" type="ORF">AAHA92_28131</name>
</gene>
<organism evidence="12 13">
    <name type="scientific">Salvia divinorum</name>
    <name type="common">Maria pastora</name>
    <name type="synonym">Diviner's sage</name>
    <dbReference type="NCBI Taxonomy" id="28513"/>
    <lineage>
        <taxon>Eukaryota</taxon>
        <taxon>Viridiplantae</taxon>
        <taxon>Streptophyta</taxon>
        <taxon>Embryophyta</taxon>
        <taxon>Tracheophyta</taxon>
        <taxon>Spermatophyta</taxon>
        <taxon>Magnoliopsida</taxon>
        <taxon>eudicotyledons</taxon>
        <taxon>Gunneridae</taxon>
        <taxon>Pentapetalae</taxon>
        <taxon>asterids</taxon>
        <taxon>lamiids</taxon>
        <taxon>Lamiales</taxon>
        <taxon>Lamiaceae</taxon>
        <taxon>Nepetoideae</taxon>
        <taxon>Mentheae</taxon>
        <taxon>Salviinae</taxon>
        <taxon>Salvia</taxon>
        <taxon>Salvia subgen. Calosphace</taxon>
    </lineage>
</organism>
<comment type="caution">
    <text evidence="12">The sequence shown here is derived from an EMBL/GenBank/DDBJ whole genome shotgun (WGS) entry which is preliminary data.</text>
</comment>
<dbReference type="InterPro" id="IPR036388">
    <property type="entry name" value="WH-like_DNA-bd_sf"/>
</dbReference>
<feature type="domain" description="NB-ARC" evidence="8">
    <location>
        <begin position="172"/>
        <end position="346"/>
    </location>
</feature>
<keyword evidence="3" id="KW-0677">Repeat</keyword>
<dbReference type="Gene3D" id="3.80.10.10">
    <property type="entry name" value="Ribonuclease Inhibitor"/>
    <property type="match status" value="5"/>
</dbReference>
<dbReference type="AlphaFoldDB" id="A0ABD1FU29"/>
<dbReference type="Pfam" id="PF00931">
    <property type="entry name" value="NB-ARC"/>
    <property type="match status" value="1"/>
</dbReference>
<dbReference type="InterPro" id="IPR056789">
    <property type="entry name" value="LRR_R13L1-DRL21"/>
</dbReference>
<keyword evidence="2" id="KW-0433">Leucine-rich repeat</keyword>
<dbReference type="PANTHER" id="PTHR36766">
    <property type="entry name" value="PLANT BROAD-SPECTRUM MILDEW RESISTANCE PROTEIN RPW8"/>
    <property type="match status" value="1"/>
</dbReference>
<feature type="domain" description="R13L1/DRL21-like LRR repeat region" evidence="11">
    <location>
        <begin position="1093"/>
        <end position="1162"/>
    </location>
</feature>
<evidence type="ECO:0000256" key="7">
    <source>
        <dbReference type="SAM" id="Coils"/>
    </source>
</evidence>
<feature type="domain" description="R13L1/DRL21-like LRR repeat region" evidence="11">
    <location>
        <begin position="654"/>
        <end position="790"/>
    </location>
</feature>